<reference evidence="5" key="3">
    <citation type="journal article" date="2017" name="J. Biotechnol.">
        <title>Complete genome sequence of Novosphingobium resinovorum SA1, a versatile xenobiotic-degrading bacterium capable of utilizing sulfanilic acid.</title>
        <authorList>
            <person name="Hegedus B."/>
            <person name="Kos P.B."/>
            <person name="Balint B."/>
            <person name="Maroti G."/>
            <person name="Gan H.M."/>
            <person name="Perei K."/>
            <person name="Rakhely G."/>
        </authorList>
    </citation>
    <scope>NUCLEOTIDE SEQUENCE [LARGE SCALE GENOMIC DNA]</scope>
    <source>
        <strain evidence="5">SA1</strain>
    </source>
</reference>
<dbReference type="InterPro" id="IPR015392">
    <property type="entry name" value="TehB/YeaR-like_dom"/>
</dbReference>
<proteinExistence type="predicted"/>
<dbReference type="InterPro" id="IPR014710">
    <property type="entry name" value="RmlC-like_jellyroll"/>
</dbReference>
<feature type="domain" description="TehB/YeaR-like" evidence="1">
    <location>
        <begin position="8"/>
        <end position="82"/>
    </location>
</feature>
<evidence type="ECO:0000313" key="2">
    <source>
        <dbReference type="EMBL" id="AOR81295.1"/>
    </source>
</evidence>
<evidence type="ECO:0000259" key="1">
    <source>
        <dbReference type="Pfam" id="PF09313"/>
    </source>
</evidence>
<evidence type="ECO:0000313" key="4">
    <source>
        <dbReference type="Proteomes" id="UP000024329"/>
    </source>
</evidence>
<dbReference type="EMBL" id="JFYZ01000014">
    <property type="protein sequence ID" value="EZP81040.1"/>
    <property type="molecule type" value="Genomic_DNA"/>
</dbReference>
<dbReference type="Proteomes" id="UP000024329">
    <property type="component" value="Unassembled WGS sequence"/>
</dbReference>
<dbReference type="AlphaFoldDB" id="A0A031JVQ4"/>
<name>A0A031JVQ4_9SPHN</name>
<evidence type="ECO:0000313" key="5">
    <source>
        <dbReference type="Proteomes" id="UP000094626"/>
    </source>
</evidence>
<dbReference type="PATRIC" id="fig|158500.4.peg.3162"/>
<dbReference type="eggNOG" id="COG3615">
    <property type="taxonomic scope" value="Bacteria"/>
</dbReference>
<reference evidence="2" key="2">
    <citation type="submission" date="2016-08" db="EMBL/GenBank/DDBJ databases">
        <authorList>
            <person name="Seilhamer J.J."/>
        </authorList>
    </citation>
    <scope>NUCLEOTIDE SEQUENCE [LARGE SCALE GENOMIC DNA]</scope>
    <source>
        <strain evidence="2">SA1</strain>
        <plasmid evidence="2">pSA3</plasmid>
    </source>
</reference>
<geneLocation type="plasmid" evidence="2 5">
    <name>pSA3</name>
</geneLocation>
<dbReference type="Proteomes" id="UP000094626">
    <property type="component" value="Plasmid pSA3"/>
</dbReference>
<protein>
    <recommendedName>
        <fullName evidence="1">TehB/YeaR-like domain-containing protein</fullName>
    </recommendedName>
</protein>
<dbReference type="Gene3D" id="2.60.120.10">
    <property type="entry name" value="Jelly Rolls"/>
    <property type="match status" value="1"/>
</dbReference>
<dbReference type="Pfam" id="PF09313">
    <property type="entry name" value="TehB-like"/>
    <property type="match status" value="1"/>
</dbReference>
<accession>A0A031JVQ4</accession>
<sequence length="91" mass="10274">MAEILPYRSTPVFNQDTLPAALRARHDTKAGVWGVIRVLEGELRLTYLEPPSEIVLTPDQPGLILPQQPHFVTPTGPMKMQVDFYDHIPKL</sequence>
<evidence type="ECO:0000313" key="3">
    <source>
        <dbReference type="EMBL" id="EZP81040.1"/>
    </source>
</evidence>
<dbReference type="EMBL" id="CP017078">
    <property type="protein sequence ID" value="AOR81295.1"/>
    <property type="molecule type" value="Genomic_DNA"/>
</dbReference>
<keyword evidence="5" id="KW-1185">Reference proteome</keyword>
<gene>
    <name evidence="2" type="ORF">BES08_31115</name>
    <name evidence="3" type="ORF">BV97_03094</name>
</gene>
<dbReference type="SUPFAM" id="SSF51197">
    <property type="entry name" value="Clavaminate synthase-like"/>
    <property type="match status" value="1"/>
</dbReference>
<reference evidence="3 4" key="1">
    <citation type="submission" date="2014-03" db="EMBL/GenBank/DDBJ databases">
        <title>Whole genome sequence of Novosphingobium resinovorum KF1.</title>
        <authorList>
            <person name="Gan H.M."/>
            <person name="Gan H.Y."/>
            <person name="Chew T.H."/>
            <person name="Savka M.A."/>
        </authorList>
    </citation>
    <scope>NUCLEOTIDE SEQUENCE [LARGE SCALE GENOMIC DNA]</scope>
    <source>
        <strain evidence="3 4">KF1</strain>
    </source>
</reference>
<dbReference type="OrthoDB" id="7282222at2"/>
<dbReference type="RefSeq" id="WP_004206958.1">
    <property type="nucleotide sequence ID" value="NZ_CP017078.1"/>
</dbReference>
<keyword evidence="2" id="KW-0614">Plasmid</keyword>
<dbReference type="KEGG" id="nre:BES08_31115"/>
<organism evidence="3 4">
    <name type="scientific">Novosphingobium resinovorum</name>
    <dbReference type="NCBI Taxonomy" id="158500"/>
    <lineage>
        <taxon>Bacteria</taxon>
        <taxon>Pseudomonadati</taxon>
        <taxon>Pseudomonadota</taxon>
        <taxon>Alphaproteobacteria</taxon>
        <taxon>Sphingomonadales</taxon>
        <taxon>Sphingomonadaceae</taxon>
        <taxon>Novosphingobium</taxon>
    </lineage>
</organism>